<evidence type="ECO:0000256" key="7">
    <source>
        <dbReference type="ARBA" id="ARBA00022842"/>
    </source>
</evidence>
<evidence type="ECO:0000256" key="10">
    <source>
        <dbReference type="SAM" id="MobiDB-lite"/>
    </source>
</evidence>
<organism evidence="14 15">
    <name type="scientific">Corynebacterium freneyi</name>
    <dbReference type="NCBI Taxonomy" id="134034"/>
    <lineage>
        <taxon>Bacteria</taxon>
        <taxon>Bacillati</taxon>
        <taxon>Actinomycetota</taxon>
        <taxon>Actinomycetes</taxon>
        <taxon>Mycobacteriales</taxon>
        <taxon>Corynebacteriaceae</taxon>
        <taxon>Corynebacterium</taxon>
    </lineage>
</organism>
<evidence type="ECO:0000256" key="2">
    <source>
        <dbReference type="ARBA" id="ARBA00022598"/>
    </source>
</evidence>
<comment type="subcellular location">
    <subcellularLocation>
        <location evidence="9">Cytoplasm</location>
    </subcellularLocation>
</comment>
<dbReference type="InterPro" id="IPR012094">
    <property type="entry name" value="tRNA_Ile_lys_synt"/>
</dbReference>
<keyword evidence="3 9" id="KW-0819">tRNA processing</keyword>
<dbReference type="CDD" id="cd01992">
    <property type="entry name" value="TilS_N"/>
    <property type="match status" value="1"/>
</dbReference>
<keyword evidence="14" id="KW-0808">Transferase</keyword>
<evidence type="ECO:0000313" key="15">
    <source>
        <dbReference type="Proteomes" id="UP001519305"/>
    </source>
</evidence>
<dbReference type="Gene3D" id="3.40.50.2020">
    <property type="match status" value="1"/>
</dbReference>
<keyword evidence="2 9" id="KW-0436">Ligase</keyword>
<evidence type="ECO:0000256" key="4">
    <source>
        <dbReference type="ARBA" id="ARBA00022723"/>
    </source>
</evidence>
<dbReference type="InterPro" id="IPR029057">
    <property type="entry name" value="PRTase-like"/>
</dbReference>
<evidence type="ECO:0000259" key="13">
    <source>
        <dbReference type="Pfam" id="PF09179"/>
    </source>
</evidence>
<dbReference type="Pfam" id="PF09179">
    <property type="entry name" value="TilS"/>
    <property type="match status" value="1"/>
</dbReference>
<dbReference type="Proteomes" id="UP001519305">
    <property type="component" value="Unassembled WGS sequence"/>
</dbReference>
<evidence type="ECO:0000313" key="14">
    <source>
        <dbReference type="EMBL" id="MBP2331605.1"/>
    </source>
</evidence>
<dbReference type="SUPFAM" id="SSF53271">
    <property type="entry name" value="PRTase-like"/>
    <property type="match status" value="1"/>
</dbReference>
<dbReference type="InterPro" id="IPR015262">
    <property type="entry name" value="tRNA_Ile_lys_synt_subst-bd"/>
</dbReference>
<accession>A0ABS4U4P1</accession>
<dbReference type="HAMAP" id="MF_01161">
    <property type="entry name" value="tRNA_Ile_lys_synt"/>
    <property type="match status" value="1"/>
</dbReference>
<dbReference type="Gene3D" id="1.20.59.20">
    <property type="match status" value="1"/>
</dbReference>
<feature type="domain" description="Phosphoribosyltransferase" evidence="11">
    <location>
        <begin position="426"/>
        <end position="570"/>
    </location>
</feature>
<evidence type="ECO:0000256" key="5">
    <source>
        <dbReference type="ARBA" id="ARBA00022741"/>
    </source>
</evidence>
<dbReference type="NCBIfam" id="TIGR01203">
    <property type="entry name" value="HGPRTase"/>
    <property type="match status" value="1"/>
</dbReference>
<feature type="binding site" evidence="9">
    <location>
        <begin position="49"/>
        <end position="54"/>
    </location>
    <ligand>
        <name>ATP</name>
        <dbReference type="ChEBI" id="CHEBI:30616"/>
    </ligand>
</feature>
<evidence type="ECO:0000256" key="6">
    <source>
        <dbReference type="ARBA" id="ARBA00022840"/>
    </source>
</evidence>
<gene>
    <name evidence="9" type="primary">tilS</name>
    <name evidence="14" type="ORF">JOF33_000304</name>
</gene>
<dbReference type="InterPro" id="IPR012795">
    <property type="entry name" value="tRNA_Ile_lys_synt_N"/>
</dbReference>
<comment type="domain">
    <text evidence="9">The N-terminal region contains the highly conserved SGGXDS motif, predicted to be a P-loop motif involved in ATP binding.</text>
</comment>
<sequence length="590" mass="62911">MTAAPFWPRRSPAFLRVRRAVRPVFGGLVRDDGPRFGDTRVPRVVVGLSGGADSLALTAACAAEALGAGIGAESVHAVVVDHGLQEGSADVARRAAETARGFGATADVVRVDVPGGTDGAGQGPEAAARTARHAALHAVAHRADAPLLLAHTLDDQAETVLLGLARGAGPSALSGMAPDRTWDDGVRVLRPLLALRRADTEAACDELGLEPWHDPHNDDPRHARVRARRTALPMLEELLGPGVAANLARTADLVRADSAVLDSLADDALAQAGHGGPDGTAVDLDVGVVVTQPDAVRTRILKKWAEANGASALTTAHVRALDRLVGDHRGRGGVALPPAETPDQPGCRLEVHRKGGTLAVSRGCTGPAPTTQGSPHDRSRDPGQQPPARQRGKDDRMHDVKDFNVPDNPYGDDVEAILISETELRARIAEMAARVNETHADAEEDLILVGVLKGAVFFMTDFARELKCPTQMEFMAVSSYGNSASSSGVVRILKDLDRDIEGRDVIILEDIIDSGLTLSWLVKNLRNRNPRSLEVITLLRKPDALRAKLDIADIGFDIPNEFVIGYGLDYAERYRDLPYVGTLHPRVYQS</sequence>
<dbReference type="InterPro" id="IPR005904">
    <property type="entry name" value="Hxn_phspho_trans"/>
</dbReference>
<dbReference type="Pfam" id="PF00156">
    <property type="entry name" value="Pribosyltran"/>
    <property type="match status" value="1"/>
</dbReference>
<dbReference type="PANTHER" id="PTHR43033">
    <property type="entry name" value="TRNA(ILE)-LYSIDINE SYNTHASE-RELATED"/>
    <property type="match status" value="1"/>
</dbReference>
<evidence type="ECO:0000256" key="3">
    <source>
        <dbReference type="ARBA" id="ARBA00022694"/>
    </source>
</evidence>
<dbReference type="EC" id="6.3.4.19" evidence="9"/>
<dbReference type="CDD" id="cd06223">
    <property type="entry name" value="PRTases_typeI"/>
    <property type="match status" value="1"/>
</dbReference>
<comment type="similarity">
    <text evidence="9">Belongs to the tRNA(Ile)-lysidine synthase family.</text>
</comment>
<proteinExistence type="inferred from homology"/>
<feature type="domain" description="tRNA(Ile)-lysidine synthase substrate-binding" evidence="13">
    <location>
        <begin position="284"/>
        <end position="351"/>
    </location>
</feature>
<keyword evidence="6 9" id="KW-0067">ATP-binding</keyword>
<dbReference type="SUPFAM" id="SSF52402">
    <property type="entry name" value="Adenine nucleotide alpha hydrolases-like"/>
    <property type="match status" value="1"/>
</dbReference>
<dbReference type="NCBIfam" id="TIGR02432">
    <property type="entry name" value="lysidine_TilS_N"/>
    <property type="match status" value="1"/>
</dbReference>
<dbReference type="GO" id="GO:0016757">
    <property type="term" value="F:glycosyltransferase activity"/>
    <property type="evidence" value="ECO:0007669"/>
    <property type="project" value="UniProtKB-KW"/>
</dbReference>
<dbReference type="InterPro" id="IPR000836">
    <property type="entry name" value="PRTase_dom"/>
</dbReference>
<dbReference type="PANTHER" id="PTHR43033:SF1">
    <property type="entry name" value="TRNA(ILE)-LYSIDINE SYNTHASE-RELATED"/>
    <property type="match status" value="1"/>
</dbReference>
<keyword evidence="5 9" id="KW-0547">Nucleotide-binding</keyword>
<reference evidence="14 15" key="1">
    <citation type="submission" date="2021-03" db="EMBL/GenBank/DDBJ databases">
        <title>Sequencing the genomes of 1000 actinobacteria strains.</title>
        <authorList>
            <person name="Klenk H.-P."/>
        </authorList>
    </citation>
    <scope>NUCLEOTIDE SEQUENCE [LARGE SCALE GENOMIC DNA]</scope>
    <source>
        <strain evidence="14 15">DSM 44506</strain>
    </source>
</reference>
<keyword evidence="4" id="KW-0479">Metal-binding</keyword>
<protein>
    <recommendedName>
        <fullName evidence="9">tRNA(Ile)-lysidine synthase</fullName>
        <ecNumber evidence="9">6.3.4.19</ecNumber>
    </recommendedName>
    <alternativeName>
        <fullName evidence="9">tRNA(Ile)-2-lysyl-cytidine synthase</fullName>
    </alternativeName>
    <alternativeName>
        <fullName evidence="9">tRNA(Ile)-lysidine synthetase</fullName>
    </alternativeName>
</protein>
<feature type="region of interest" description="Disordered" evidence="10">
    <location>
        <begin position="359"/>
        <end position="407"/>
    </location>
</feature>
<evidence type="ECO:0000259" key="12">
    <source>
        <dbReference type="Pfam" id="PF01171"/>
    </source>
</evidence>
<dbReference type="SUPFAM" id="SSF82829">
    <property type="entry name" value="MesJ substrate recognition domain-like"/>
    <property type="match status" value="1"/>
</dbReference>
<evidence type="ECO:0000259" key="11">
    <source>
        <dbReference type="Pfam" id="PF00156"/>
    </source>
</evidence>
<evidence type="ECO:0000256" key="8">
    <source>
        <dbReference type="ARBA" id="ARBA00048539"/>
    </source>
</evidence>
<feature type="domain" description="tRNA(Ile)-lysidine/2-thiocytidine synthase N-terminal" evidence="12">
    <location>
        <begin position="44"/>
        <end position="229"/>
    </location>
</feature>
<comment type="caution">
    <text evidence="14">The sequence shown here is derived from an EMBL/GenBank/DDBJ whole genome shotgun (WGS) entry which is preliminary data.</text>
</comment>
<dbReference type="Gene3D" id="3.40.50.620">
    <property type="entry name" value="HUPs"/>
    <property type="match status" value="1"/>
</dbReference>
<name>A0ABS4U4P1_9CORY</name>
<comment type="function">
    <text evidence="9">Ligates lysine onto the cytidine present at position 34 of the AUA codon-specific tRNA(Ile) that contains the anticodon CAU, in an ATP-dependent manner. Cytidine is converted to lysidine, thus changing the amino acid specificity of the tRNA from methionine to isoleucine.</text>
</comment>
<evidence type="ECO:0000256" key="1">
    <source>
        <dbReference type="ARBA" id="ARBA00022490"/>
    </source>
</evidence>
<keyword evidence="15" id="KW-1185">Reference proteome</keyword>
<comment type="catalytic activity">
    <reaction evidence="8 9">
        <text>cytidine(34) in tRNA(Ile2) + L-lysine + ATP = lysidine(34) in tRNA(Ile2) + AMP + diphosphate + H(+)</text>
        <dbReference type="Rhea" id="RHEA:43744"/>
        <dbReference type="Rhea" id="RHEA-COMP:10625"/>
        <dbReference type="Rhea" id="RHEA-COMP:10670"/>
        <dbReference type="ChEBI" id="CHEBI:15378"/>
        <dbReference type="ChEBI" id="CHEBI:30616"/>
        <dbReference type="ChEBI" id="CHEBI:32551"/>
        <dbReference type="ChEBI" id="CHEBI:33019"/>
        <dbReference type="ChEBI" id="CHEBI:82748"/>
        <dbReference type="ChEBI" id="CHEBI:83665"/>
        <dbReference type="ChEBI" id="CHEBI:456215"/>
        <dbReference type="EC" id="6.3.4.19"/>
    </reaction>
</comment>
<keyword evidence="14" id="KW-0328">Glycosyltransferase</keyword>
<dbReference type="InterPro" id="IPR014729">
    <property type="entry name" value="Rossmann-like_a/b/a_fold"/>
</dbReference>
<keyword evidence="7" id="KW-0460">Magnesium</keyword>
<feature type="compositionally biased region" description="Basic and acidic residues" evidence="10">
    <location>
        <begin position="391"/>
        <end position="404"/>
    </location>
</feature>
<dbReference type="InterPro" id="IPR011063">
    <property type="entry name" value="TilS/TtcA_N"/>
</dbReference>
<dbReference type="Pfam" id="PF01171">
    <property type="entry name" value="ATP_bind_3"/>
    <property type="match status" value="1"/>
</dbReference>
<dbReference type="EMBL" id="JAGINY010000001">
    <property type="protein sequence ID" value="MBP2331605.1"/>
    <property type="molecule type" value="Genomic_DNA"/>
</dbReference>
<keyword evidence="1 9" id="KW-0963">Cytoplasm</keyword>
<evidence type="ECO:0000256" key="9">
    <source>
        <dbReference type="HAMAP-Rule" id="MF_01161"/>
    </source>
</evidence>